<comment type="caution">
    <text evidence="2">The sequence shown here is derived from an EMBL/GenBank/DDBJ whole genome shotgun (WGS) entry which is preliminary data.</text>
</comment>
<dbReference type="PANTHER" id="PTHR34223">
    <property type="entry name" value="OS11G0201299 PROTEIN"/>
    <property type="match status" value="1"/>
</dbReference>
<accession>A0AAV5FRJ7</accession>
<dbReference type="SUPFAM" id="SSF81383">
    <property type="entry name" value="F-box domain"/>
    <property type="match status" value="1"/>
</dbReference>
<protein>
    <recommendedName>
        <fullName evidence="1">F-box domain-containing protein</fullName>
    </recommendedName>
</protein>
<dbReference type="InterPro" id="IPR053197">
    <property type="entry name" value="F-box_SCFL_complex_component"/>
</dbReference>
<dbReference type="Proteomes" id="UP001054889">
    <property type="component" value="Unassembled WGS sequence"/>
</dbReference>
<name>A0AAV5FRJ7_ELECO</name>
<dbReference type="Gene3D" id="1.20.1280.50">
    <property type="match status" value="1"/>
</dbReference>
<evidence type="ECO:0000313" key="3">
    <source>
        <dbReference type="Proteomes" id="UP001054889"/>
    </source>
</evidence>
<sequence>MAEPGGRWRRGLWIAPGDGADHITGLPLELRARIASFLPFRQVVQLSSLSRPWRRIHYHTPVVRVKLSDFLFPTGEMLALDEEHAFAGLEAALLRRAEEPGSGSSKVKALEIRYSVHEPLMRHHADRIIALADARELRIEIFINGRRDSSAAWALDLPPSTRALDVVAFGHLAPTISGPGAAALENLGFHIGVVREWSRLPSLRILTLELVTVQAPFPLGACWPLLEDLSRSWTSPSSRRSWKRSSSVVAPELETLVVRCGRGHEDYRSFTLQAPRLRCLEWYNQFTERVDIDVGRPGSVTAGVIELVWNGGRDMKDRRALMMRMLKGLLPELPQEQLADAARPHITHDKYYKVHCHGELVLEEKITCDLDALMSPLQLASLNDLQNQVQN</sequence>
<organism evidence="2 3">
    <name type="scientific">Eleusine coracana subsp. coracana</name>
    <dbReference type="NCBI Taxonomy" id="191504"/>
    <lineage>
        <taxon>Eukaryota</taxon>
        <taxon>Viridiplantae</taxon>
        <taxon>Streptophyta</taxon>
        <taxon>Embryophyta</taxon>
        <taxon>Tracheophyta</taxon>
        <taxon>Spermatophyta</taxon>
        <taxon>Magnoliopsida</taxon>
        <taxon>Liliopsida</taxon>
        <taxon>Poales</taxon>
        <taxon>Poaceae</taxon>
        <taxon>PACMAD clade</taxon>
        <taxon>Chloridoideae</taxon>
        <taxon>Cynodonteae</taxon>
        <taxon>Eleusininae</taxon>
        <taxon>Eleusine</taxon>
    </lineage>
</organism>
<dbReference type="AlphaFoldDB" id="A0AAV5FRJ7"/>
<feature type="domain" description="F-box" evidence="1">
    <location>
        <begin position="24"/>
        <end position="56"/>
    </location>
</feature>
<gene>
    <name evidence="2" type="primary">gb26315</name>
    <name evidence="2" type="ORF">PR202_gb26315</name>
</gene>
<keyword evidence="3" id="KW-1185">Reference proteome</keyword>
<dbReference type="Pfam" id="PF00646">
    <property type="entry name" value="F-box"/>
    <property type="match status" value="1"/>
</dbReference>
<reference evidence="2" key="2">
    <citation type="submission" date="2021-12" db="EMBL/GenBank/DDBJ databases">
        <title>Resequencing data analysis of finger millet.</title>
        <authorList>
            <person name="Hatakeyama M."/>
            <person name="Aluri S."/>
            <person name="Balachadran M.T."/>
            <person name="Sivarajan S.R."/>
            <person name="Poveda L."/>
            <person name="Shimizu-Inatsugi R."/>
            <person name="Schlapbach R."/>
            <person name="Sreeman S.M."/>
            <person name="Shimizu K.K."/>
        </authorList>
    </citation>
    <scope>NUCLEOTIDE SEQUENCE</scope>
</reference>
<dbReference type="InterPro" id="IPR001810">
    <property type="entry name" value="F-box_dom"/>
</dbReference>
<dbReference type="InterPro" id="IPR036047">
    <property type="entry name" value="F-box-like_dom_sf"/>
</dbReference>
<evidence type="ECO:0000259" key="1">
    <source>
        <dbReference type="Pfam" id="PF00646"/>
    </source>
</evidence>
<proteinExistence type="predicted"/>
<evidence type="ECO:0000313" key="2">
    <source>
        <dbReference type="EMBL" id="GJN37373.1"/>
    </source>
</evidence>
<dbReference type="EMBL" id="BQKI01000095">
    <property type="protein sequence ID" value="GJN37373.1"/>
    <property type="molecule type" value="Genomic_DNA"/>
</dbReference>
<reference evidence="2" key="1">
    <citation type="journal article" date="2018" name="DNA Res.">
        <title>Multiple hybrid de novo genome assembly of finger millet, an orphan allotetraploid crop.</title>
        <authorList>
            <person name="Hatakeyama M."/>
            <person name="Aluri S."/>
            <person name="Balachadran M.T."/>
            <person name="Sivarajan S.R."/>
            <person name="Patrignani A."/>
            <person name="Gruter S."/>
            <person name="Poveda L."/>
            <person name="Shimizu-Inatsugi R."/>
            <person name="Baeten J."/>
            <person name="Francoijs K.J."/>
            <person name="Nataraja K.N."/>
            <person name="Reddy Y.A.N."/>
            <person name="Phadnis S."/>
            <person name="Ravikumar R.L."/>
            <person name="Schlapbach R."/>
            <person name="Sreeman S.M."/>
            <person name="Shimizu K.K."/>
        </authorList>
    </citation>
    <scope>NUCLEOTIDE SEQUENCE</scope>
</reference>
<dbReference type="PANTHER" id="PTHR34223:SF51">
    <property type="entry name" value="OS06G0556300 PROTEIN"/>
    <property type="match status" value="1"/>
</dbReference>